<proteinExistence type="predicted"/>
<organism evidence="8 9">
    <name type="scientific">Boothiomyces macroporosus</name>
    <dbReference type="NCBI Taxonomy" id="261099"/>
    <lineage>
        <taxon>Eukaryota</taxon>
        <taxon>Fungi</taxon>
        <taxon>Fungi incertae sedis</taxon>
        <taxon>Chytridiomycota</taxon>
        <taxon>Chytridiomycota incertae sedis</taxon>
        <taxon>Chytridiomycetes</taxon>
        <taxon>Rhizophydiales</taxon>
        <taxon>Terramycetaceae</taxon>
        <taxon>Boothiomyces</taxon>
    </lineage>
</organism>
<dbReference type="SUPFAM" id="SSF48065">
    <property type="entry name" value="DBL homology domain (DH-domain)"/>
    <property type="match status" value="1"/>
</dbReference>
<feature type="compositionally biased region" description="Polar residues" evidence="4">
    <location>
        <begin position="118"/>
        <end position="145"/>
    </location>
</feature>
<evidence type="ECO:0000313" key="9">
    <source>
        <dbReference type="Proteomes" id="UP001210925"/>
    </source>
</evidence>
<feature type="region of interest" description="Disordered" evidence="4">
    <location>
        <begin position="159"/>
        <end position="186"/>
    </location>
</feature>
<dbReference type="InterPro" id="IPR000219">
    <property type="entry name" value="DH_dom"/>
</dbReference>
<name>A0AAD5UHZ9_9FUNG</name>
<feature type="coiled-coil region" evidence="3">
    <location>
        <begin position="2435"/>
        <end position="2518"/>
    </location>
</feature>
<dbReference type="Gene3D" id="2.30.30.40">
    <property type="entry name" value="SH3 Domains"/>
    <property type="match status" value="2"/>
</dbReference>
<reference evidence="8" key="1">
    <citation type="submission" date="2020-05" db="EMBL/GenBank/DDBJ databases">
        <title>Phylogenomic resolution of chytrid fungi.</title>
        <authorList>
            <person name="Stajich J.E."/>
            <person name="Amses K."/>
            <person name="Simmons R."/>
            <person name="Seto K."/>
            <person name="Myers J."/>
            <person name="Bonds A."/>
            <person name="Quandt C.A."/>
            <person name="Barry K."/>
            <person name="Liu P."/>
            <person name="Grigoriev I."/>
            <person name="Longcore J.E."/>
            <person name="James T.Y."/>
        </authorList>
    </citation>
    <scope>NUCLEOTIDE SEQUENCE</scope>
    <source>
        <strain evidence="8">PLAUS21</strain>
    </source>
</reference>
<keyword evidence="1 2" id="KW-0728">SH3 domain</keyword>
<dbReference type="Proteomes" id="UP001210925">
    <property type="component" value="Unassembled WGS sequence"/>
</dbReference>
<protein>
    <submittedName>
        <fullName evidence="8">Intersectin 1 (SH3 domain protein)</fullName>
    </submittedName>
</protein>
<dbReference type="GO" id="GO:0005085">
    <property type="term" value="F:guanyl-nucleotide exchange factor activity"/>
    <property type="evidence" value="ECO:0007669"/>
    <property type="project" value="InterPro"/>
</dbReference>
<sequence>MSSDSLGKIDISPVASISNIDDLEINVDSIDSTQESPIRQKSMDIISINSMDLEIKALKNSHHNNVNASTMSIYARSEVPDKGIESRKVSEFAPVNEEYEDKKAEKQLAEQSEEGKSQIHTKGNSDTLQESANESSLEGANSKSTLDISTRQANYAVSRSKSNLELSSSKPKLAPTGSKSNLVSPGSKAELAFTGSKANLASTGSKVNLSSTGSKVNLVSAGSKPNLAASKPNLATSGSKPNLATSGSKPNLATSGSKQNLATSGSKPNLATSGSKHNLAASKQNLTSTGSKPNLAASKTNLANSTGKSLPSSASPLNDESQTPASHLDLYSSAVTAMPQSPTLQQDTNNRDSQQQVIITESPSENVLFEKSVTNSPPQIKLMEASTLSLNHILQQENQTDELPFEAGNILIAITDYHAQDLDELGLKFGDVIELDITPKEDELYWLKGTIQSNDIRNGQQGFFPKAAVEHYDPNKTYEPPEPKNESPADDIGLVEPVPRGTTVVALYDYEQTKQDELTFTTGTSIIVMECPEGGWWKGVTGMEEKKPVTGWFPANLVKVKEKNSAITSHERPKSAEPPKSATLELPNQDNRKVSWFRRLRSSNDSGPEEHTNIRRNRSTSAPPNKNEIIYSDEQLNGSKESSEMFPPSVPQTPTHSSTPSHTQEDFIRRRTESIVRSPQTNSTAYEIKPIGDDETFLSSGGRNSRTSIMIAKGEEGSIVSRSRAESSNRGTIFIAGQLSPAEIFQGAIDQKVQDLIPPSVYKFLSDKEKQRLSVVWELIQTERDYVRDLAIIVEEMIKNTPPDHSDLISINKAMERMQNCVATINECARKLNGMKPMLEVQNRFSEKINIVSSNRFLVREDTIQVMFSDSKKTRKMFMFNDMLILARKDWRDKHHVIEKTALKDIRVSDISETSGGQGVGSTLLLEIEILATSEYDQPNRYIIALASIQEKQTWLDAYKSLVRYIVKSKNINDITMTSSSADAAGEDDDNERVLHHRESFMEDDSTRAKKFDSSQYDSQIAELNAKVEALEKMIADKDGKIKEWETRVVKFEEDGKAEVEKLKNAISSKDEELKASTLLNGQLTTQVESFKMQTQQLQTRLEASEQEQENLSKSKAASAQEYVKEIQYLTKLLKDQEELTEKQILQTKRQEEITLRQEEETVLKQRTIIELNGKLNDLYDSMDEKEKAFKKADEKSKATIKQLQADLQDVTENLTKKQNALELVIEAVDMAVAQLAPMKRNMSSFGLVKRGVLSPSISKVRTEYRKASIVNDEFGSLQSLIDELNRTVQSSLQLRDENLQLIEDQSNNISQLSEQVNALKGKLMEKESNINDTSHQSTMLQKKIAELEQLLNDSRSQIASLKKIQSDLENLTEEQKVQNRKTITENELVVIELKSQLKLESDNTKALSQKLKLLETDLSSKDVQIKDQSAVIQSQAFKIQNMSGDVNEKDTNLKQISDRASSLQHLVDEIQNVVHIAQTDSMVTFPHHGGLLMQIKAFIESANTTVADLQKKCGELEHGLNNLKTLGAQKQEDFAKLELQLQTKTSELTELTIQFSKTKEKLAQCKTELSDAKEEIESMKMLLSQQKQNLEQARGTIEHMKITASSTDRQQKQTQAALEEARKECIAAHDRIKQQQAILQKNSESISELERKFEEQLADIHEKDTYAENLSRKIKEKESEIEELRSTVSLLQNKLSNREINIKELENKLAQIQKDFEEKSLEQGKVIKQLKIEVNDLQELHNSYKQQSGVDKERFKYDFERDVTNLKAKISDTETLLSSAHQKIQQKEYKCNELEQAVKDLKFKLSEQELSIANLQSKISSKDAKLLELESNNMNFISNNNSLKQKLSESESRILDIQSKLNEVESRNQKMEINLSASSANNSSQEQRIQELKSQIEDYTEQVKKLEREKKDLESQMEQLNYTLTSLNKEHRSLKESMEDSQSKLSKAETQAKLFAKDAQRDLEAMEEKYKLLMERERSDKALELASVKHELESLRKSATDEKLKLKQDFESNMAERIKSHQNEIEMLSKKFDFQLDELTQQLSRAKVDSKEKTEELKQQQQIEINQLKAKAEAASDSSRKTISELQENIHFSEKQISKLEESLKFKEIEAVKVALELEKAQDEIKKLKLSTISFEEGSYAKIKSLERDLEEKNINLAKRQEEIEEMNEKLEKTLAQQEALTADLVKERELSAQYSKKVEEAGFKISQTEAKYFSEISLLKSEKQDVEIKFHDHLLTIERMKTIEESHKEMIRKLVSDIELNKELLSKKEGEIDAIKEEKHKLQSSIKDHEHTVDKKTKDIETFGVQLRDLQETLKVRQEKIYTLTLENDQISAQNKQLIQEIENLEEELSDSKKNLKKADEHHKEELKKTAKESKKKYQIEMEELTSKLTAEKMSVLEKQELEFKSKMQRLVDEFEAYKTSASNDLTAAKTRSQLDEESRKELLEKINILEEEVGENNLREDNLVSELEDKVKQILQLKKRYKGSEEEHNNLLDQLRRLEQVNKDTADQLTEMYDKNIELQMQKQQVSLELEYSQKQIAQLQDYSTKYAEAQKTLQDLNNALADKKKELQDIETQNEALKKMVVKQTKSIASIQITLSEIGSLLEIQMPWSSEDIIALPEKMKNAFKAGKLRQIESIDTSLLLNVVTTVKDLVNEWKELKKSTVNQTHTIQDYQLMQNHAESQLKEASIAMEVIEARLRNQELQYGKEKLELKRKQEVLERSLDEALYKLDVSTKKSKILEENIEALKKEKQELEKDFIQLYERLQTSKNEFSQQTQLIYQDSSALIQQNESLKFQLSRHKEQLKSLSDQLSETSKEKAFANEMYQKTEMLLKEANENILRLTDRISSLQKEVQFSSKERDLSNSKIKNLQKDIDDLVIANNELQVSKAQSIRALEMELEKELKQIQTLSTTILESNYLLEDYKKYKAKYENLSNQYKKLENEKDGLEHQLQKQTVDLNNLQSEKEIQKEKNAELQHIYDSIKKEKEGLVHELQSVKYKKSPLDQIRNLSRNSSYSSSVDDRKLLDPRTTLDLKLSRNSSVVDKDDRKPLEPRIPFDLTHSRTSSYAESKLLDPRIVIDDNI</sequence>
<feature type="domain" description="SH3" evidence="5">
    <location>
        <begin position="406"/>
        <end position="474"/>
    </location>
</feature>
<dbReference type="PROSITE" id="PS50003">
    <property type="entry name" value="PH_DOMAIN"/>
    <property type="match status" value="1"/>
</dbReference>
<feature type="coiled-coil region" evidence="3">
    <location>
        <begin position="1169"/>
        <end position="1221"/>
    </location>
</feature>
<feature type="region of interest" description="Disordered" evidence="4">
    <location>
        <begin position="2355"/>
        <end position="2375"/>
    </location>
</feature>
<feature type="coiled-coil region" evidence="3">
    <location>
        <begin position="2260"/>
        <end position="2294"/>
    </location>
</feature>
<feature type="region of interest" description="Disordered" evidence="4">
    <location>
        <begin position="96"/>
        <end position="145"/>
    </location>
</feature>
<evidence type="ECO:0000256" key="3">
    <source>
        <dbReference type="SAM" id="Coils"/>
    </source>
</evidence>
<dbReference type="InterPro" id="IPR001849">
    <property type="entry name" value="PH_domain"/>
</dbReference>
<feature type="domain" description="DH" evidence="7">
    <location>
        <begin position="771"/>
        <end position="799"/>
    </location>
</feature>
<evidence type="ECO:0000259" key="6">
    <source>
        <dbReference type="PROSITE" id="PS50003"/>
    </source>
</evidence>
<feature type="coiled-coil region" evidence="3">
    <location>
        <begin position="1778"/>
        <end position="2189"/>
    </location>
</feature>
<feature type="compositionally biased region" description="Low complexity" evidence="4">
    <location>
        <begin position="159"/>
        <end position="173"/>
    </location>
</feature>
<feature type="coiled-coil region" evidence="3">
    <location>
        <begin position="2543"/>
        <end position="2584"/>
    </location>
</feature>
<evidence type="ECO:0000259" key="7">
    <source>
        <dbReference type="PROSITE" id="PS50010"/>
    </source>
</evidence>
<feature type="coiled-coil region" evidence="3">
    <location>
        <begin position="2732"/>
        <end position="2987"/>
    </location>
</feature>
<dbReference type="EMBL" id="JADGKB010000031">
    <property type="protein sequence ID" value="KAJ3258088.1"/>
    <property type="molecule type" value="Genomic_DNA"/>
</dbReference>
<dbReference type="InterPro" id="IPR001452">
    <property type="entry name" value="SH3_domain"/>
</dbReference>
<dbReference type="SUPFAM" id="SSF50729">
    <property type="entry name" value="PH domain-like"/>
    <property type="match status" value="1"/>
</dbReference>
<feature type="coiled-coil region" evidence="3">
    <location>
        <begin position="1303"/>
        <end position="1382"/>
    </location>
</feature>
<dbReference type="PROSITE" id="PS50010">
    <property type="entry name" value="DH_2"/>
    <property type="match status" value="1"/>
</dbReference>
<feature type="compositionally biased region" description="Polar residues" evidence="4">
    <location>
        <begin position="675"/>
        <end position="685"/>
    </location>
</feature>
<feature type="region of interest" description="Disordered" evidence="4">
    <location>
        <begin position="223"/>
        <end position="325"/>
    </location>
</feature>
<dbReference type="InterPro" id="IPR053086">
    <property type="entry name" value="RhoGEF_domain"/>
</dbReference>
<evidence type="ECO:0000256" key="4">
    <source>
        <dbReference type="SAM" id="MobiDB-lite"/>
    </source>
</evidence>
<dbReference type="Pfam" id="PF00018">
    <property type="entry name" value="SH3_1"/>
    <property type="match status" value="2"/>
</dbReference>
<dbReference type="InterPro" id="IPR035899">
    <property type="entry name" value="DBL_dom_sf"/>
</dbReference>
<dbReference type="PROSITE" id="PS50002">
    <property type="entry name" value="SH3"/>
    <property type="match status" value="2"/>
</dbReference>
<comment type="caution">
    <text evidence="8">The sequence shown here is derived from an EMBL/GenBank/DDBJ whole genome shotgun (WGS) entry which is preliminary data.</text>
</comment>
<feature type="coiled-coil region" evidence="3">
    <location>
        <begin position="1088"/>
        <end position="1122"/>
    </location>
</feature>
<dbReference type="GO" id="GO:0005829">
    <property type="term" value="C:cytosol"/>
    <property type="evidence" value="ECO:0007669"/>
    <property type="project" value="TreeGrafter"/>
</dbReference>
<feature type="compositionally biased region" description="Polar residues" evidence="4">
    <location>
        <begin position="233"/>
        <end position="325"/>
    </location>
</feature>
<dbReference type="Gene3D" id="1.10.287.1490">
    <property type="match status" value="2"/>
</dbReference>
<feature type="compositionally biased region" description="Basic and acidic residues" evidence="4">
    <location>
        <begin position="475"/>
        <end position="487"/>
    </location>
</feature>
<evidence type="ECO:0000259" key="5">
    <source>
        <dbReference type="PROSITE" id="PS50002"/>
    </source>
</evidence>
<feature type="region of interest" description="Disordered" evidence="4">
    <location>
        <begin position="564"/>
        <end position="703"/>
    </location>
</feature>
<dbReference type="SUPFAM" id="SSF50044">
    <property type="entry name" value="SH3-domain"/>
    <property type="match status" value="2"/>
</dbReference>
<feature type="domain" description="SH3" evidence="5">
    <location>
        <begin position="499"/>
        <end position="563"/>
    </location>
</feature>
<feature type="domain" description="PH" evidence="6">
    <location>
        <begin position="850"/>
        <end position="964"/>
    </location>
</feature>
<feature type="region of interest" description="Disordered" evidence="4">
    <location>
        <begin position="475"/>
        <end position="496"/>
    </location>
</feature>
<dbReference type="PANTHER" id="PTHR45834:SF3">
    <property type="entry name" value="RHO GUANINE NUCLEOTIDE EXCHANGE FACTOR 3, ISOFORM L"/>
    <property type="match status" value="1"/>
</dbReference>
<feature type="coiled-coil region" evidence="3">
    <location>
        <begin position="1507"/>
        <end position="1748"/>
    </location>
</feature>
<dbReference type="Gene3D" id="2.30.29.30">
    <property type="entry name" value="Pleckstrin-homology domain (PH domain)/Phosphotyrosine-binding domain (PTB)"/>
    <property type="match status" value="1"/>
</dbReference>
<dbReference type="InterPro" id="IPR011993">
    <property type="entry name" value="PH-like_dom_sf"/>
</dbReference>
<evidence type="ECO:0000313" key="8">
    <source>
        <dbReference type="EMBL" id="KAJ3258088.1"/>
    </source>
</evidence>
<accession>A0AAD5UHZ9</accession>
<gene>
    <name evidence="8" type="primary">ITSN1_4</name>
    <name evidence="8" type="ORF">HK103_004081</name>
</gene>
<feature type="compositionally biased region" description="Basic and acidic residues" evidence="4">
    <location>
        <begin position="564"/>
        <end position="577"/>
    </location>
</feature>
<dbReference type="SMART" id="SM00326">
    <property type="entry name" value="SH3"/>
    <property type="match status" value="2"/>
</dbReference>
<keyword evidence="3" id="KW-0175">Coiled coil</keyword>
<evidence type="ECO:0000256" key="1">
    <source>
        <dbReference type="ARBA" id="ARBA00022443"/>
    </source>
</evidence>
<evidence type="ECO:0000256" key="2">
    <source>
        <dbReference type="PROSITE-ProRule" id="PRU00192"/>
    </source>
</evidence>
<keyword evidence="9" id="KW-1185">Reference proteome</keyword>
<dbReference type="InterPro" id="IPR036028">
    <property type="entry name" value="SH3-like_dom_sf"/>
</dbReference>
<dbReference type="PANTHER" id="PTHR45834">
    <property type="entry name" value="RHO GUANINE NUCLEOTIDE EXCHANGE FACTOR 9-RELATED"/>
    <property type="match status" value="1"/>
</dbReference>
<feature type="coiled-coil region" evidence="3">
    <location>
        <begin position="1014"/>
        <end position="1048"/>
    </location>
</feature>
<feature type="compositionally biased region" description="Basic and acidic residues" evidence="4">
    <location>
        <begin position="100"/>
        <end position="117"/>
    </location>
</feature>
<feature type="compositionally biased region" description="Low complexity" evidence="4">
    <location>
        <begin position="652"/>
        <end position="662"/>
    </location>
</feature>
<feature type="compositionally biased region" description="Basic and acidic residues" evidence="4">
    <location>
        <begin position="663"/>
        <end position="674"/>
    </location>
</feature>